<dbReference type="SUPFAM" id="SSF48452">
    <property type="entry name" value="TPR-like"/>
    <property type="match status" value="1"/>
</dbReference>
<evidence type="ECO:0000313" key="4">
    <source>
        <dbReference type="Proteomes" id="UP000077755"/>
    </source>
</evidence>
<evidence type="ECO:0000313" key="3">
    <source>
        <dbReference type="EMBL" id="WOH03479.1"/>
    </source>
</evidence>
<dbReference type="InterPro" id="IPR002885">
    <property type="entry name" value="PPR_rpt"/>
</dbReference>
<feature type="repeat" description="PPR" evidence="2">
    <location>
        <begin position="182"/>
        <end position="217"/>
    </location>
</feature>
<organism evidence="3 4">
    <name type="scientific">Daucus carota subsp. sativus</name>
    <name type="common">Carrot</name>
    <dbReference type="NCBI Taxonomy" id="79200"/>
    <lineage>
        <taxon>Eukaryota</taxon>
        <taxon>Viridiplantae</taxon>
        <taxon>Streptophyta</taxon>
        <taxon>Embryophyta</taxon>
        <taxon>Tracheophyta</taxon>
        <taxon>Spermatophyta</taxon>
        <taxon>Magnoliopsida</taxon>
        <taxon>eudicotyledons</taxon>
        <taxon>Gunneridae</taxon>
        <taxon>Pentapetalae</taxon>
        <taxon>asterids</taxon>
        <taxon>campanulids</taxon>
        <taxon>Apiales</taxon>
        <taxon>Apiaceae</taxon>
        <taxon>Apioideae</taxon>
        <taxon>Scandiceae</taxon>
        <taxon>Daucinae</taxon>
        <taxon>Daucus</taxon>
        <taxon>Daucus sect. Daucus</taxon>
    </lineage>
</organism>
<dbReference type="FunFam" id="1.25.40.10:FF:000090">
    <property type="entry name" value="Pentatricopeptide repeat-containing protein, chloroplastic"/>
    <property type="match status" value="1"/>
</dbReference>
<dbReference type="Pfam" id="PF13041">
    <property type="entry name" value="PPR_2"/>
    <property type="match status" value="3"/>
</dbReference>
<keyword evidence="1" id="KW-0677">Repeat</keyword>
<dbReference type="InterPro" id="IPR046960">
    <property type="entry name" value="PPR_At4g14850-like_plant"/>
</dbReference>
<dbReference type="FunFam" id="1.25.40.10:FF:000427">
    <property type="entry name" value="Pentatricopeptide repeat-containing protein chloroplastic"/>
    <property type="match status" value="1"/>
</dbReference>
<reference evidence="3" key="1">
    <citation type="journal article" date="2016" name="Nat. Genet.">
        <title>A high-quality carrot genome assembly provides new insights into carotenoid accumulation and asterid genome evolution.</title>
        <authorList>
            <person name="Iorizzo M."/>
            <person name="Ellison S."/>
            <person name="Senalik D."/>
            <person name="Zeng P."/>
            <person name="Satapoomin P."/>
            <person name="Huang J."/>
            <person name="Bowman M."/>
            <person name="Iovene M."/>
            <person name="Sanseverino W."/>
            <person name="Cavagnaro P."/>
            <person name="Yildiz M."/>
            <person name="Macko-Podgorni A."/>
            <person name="Moranska E."/>
            <person name="Grzebelus E."/>
            <person name="Grzebelus D."/>
            <person name="Ashrafi H."/>
            <person name="Zheng Z."/>
            <person name="Cheng S."/>
            <person name="Spooner D."/>
            <person name="Van Deynze A."/>
            <person name="Simon P."/>
        </authorList>
    </citation>
    <scope>NUCLEOTIDE SEQUENCE</scope>
    <source>
        <tissue evidence="3">Leaf</tissue>
    </source>
</reference>
<dbReference type="GO" id="GO:0003723">
    <property type="term" value="F:RNA binding"/>
    <property type="evidence" value="ECO:0007669"/>
    <property type="project" value="InterPro"/>
</dbReference>
<keyword evidence="4" id="KW-1185">Reference proteome</keyword>
<dbReference type="PANTHER" id="PTHR47926">
    <property type="entry name" value="PENTATRICOPEPTIDE REPEAT-CONTAINING PROTEIN"/>
    <property type="match status" value="1"/>
</dbReference>
<reference evidence="3" key="2">
    <citation type="submission" date="2022-03" db="EMBL/GenBank/DDBJ databases">
        <title>Draft title - Genomic analysis of global carrot germplasm unveils the trajectory of domestication and the origin of high carotenoid orange carrot.</title>
        <authorList>
            <person name="Iorizzo M."/>
            <person name="Ellison S."/>
            <person name="Senalik D."/>
            <person name="Macko-Podgorni A."/>
            <person name="Grzebelus D."/>
            <person name="Bostan H."/>
            <person name="Rolling W."/>
            <person name="Curaba J."/>
            <person name="Simon P."/>
        </authorList>
    </citation>
    <scope>NUCLEOTIDE SEQUENCE</scope>
    <source>
        <tissue evidence="3">Leaf</tissue>
    </source>
</reference>
<dbReference type="KEGG" id="dcr:108225644"/>
<dbReference type="PROSITE" id="PS51375">
    <property type="entry name" value="PPR"/>
    <property type="match status" value="3"/>
</dbReference>
<proteinExistence type="predicted"/>
<accession>A0AAF0XAK1</accession>
<dbReference type="EMBL" id="CP093348">
    <property type="protein sequence ID" value="WOH03479.1"/>
    <property type="molecule type" value="Genomic_DNA"/>
</dbReference>
<dbReference type="OMA" id="HAGYWIH"/>
<name>A0AAF0XAK1_DAUCS</name>
<sequence>MGRRIIKQHHMIQAIRNSYDLTNLLQQCKVSDISKVHSQIVTGGYGRNPFVGTKLIGRYSESASPNMEHARKVFDGLSDRDVFLWNMIIQGYANSGPSVEAVNMYKELCRSSVLPNQYTFPFVFKACAAMRDQIAGILVHAHAIKLGFGFNLFVGNALVAFYAKCQNIDASRCAFDQISPKDLVSWNSIISGYTTNGYYHEALVLFHAIQKSVDCKPDNATLVAILPACTQLASVQDGLWIHTYILKRGMEINAALGSGLIAMYGNCGRLNDARWIFDRILNKTVVVWNAIIRCYGMHGHADEAVKLFSRMIEDGVCPDSRIFLGLLSTCSHAGMVTRGRELFESMGDYGVERSNEHYACMVDLLGRAGFLKEAMELIEAMPLQPGKDVYGALLGACRIHNNMELAEKVAKKLFVLDPENAARLVILANMYEDKGRLADAAMARKMVREKKLKKSAGYSSVELDFVYHTFGVEDESHPFTELIFDTLEKLYQVMVMEDDLTLIS</sequence>
<protein>
    <recommendedName>
        <fullName evidence="5">Pentatricopeptide repeat-containing protein</fullName>
    </recommendedName>
</protein>
<evidence type="ECO:0000256" key="2">
    <source>
        <dbReference type="PROSITE-ProRule" id="PRU00708"/>
    </source>
</evidence>
<dbReference type="InterPro" id="IPR046848">
    <property type="entry name" value="E_motif"/>
</dbReference>
<gene>
    <name evidence="3" type="ORF">DCAR_0622877</name>
</gene>
<dbReference type="Pfam" id="PF20431">
    <property type="entry name" value="E_motif"/>
    <property type="match status" value="1"/>
</dbReference>
<dbReference type="Pfam" id="PF01535">
    <property type="entry name" value="PPR"/>
    <property type="match status" value="2"/>
</dbReference>
<feature type="repeat" description="PPR" evidence="2">
    <location>
        <begin position="81"/>
        <end position="115"/>
    </location>
</feature>
<evidence type="ECO:0000256" key="1">
    <source>
        <dbReference type="ARBA" id="ARBA00022737"/>
    </source>
</evidence>
<dbReference type="AlphaFoldDB" id="A0AAF0XAK1"/>
<dbReference type="Gene3D" id="1.25.40.10">
    <property type="entry name" value="Tetratricopeptide repeat domain"/>
    <property type="match status" value="3"/>
</dbReference>
<dbReference type="NCBIfam" id="TIGR00756">
    <property type="entry name" value="PPR"/>
    <property type="match status" value="3"/>
</dbReference>
<feature type="repeat" description="PPR" evidence="2">
    <location>
        <begin position="284"/>
        <end position="318"/>
    </location>
</feature>
<dbReference type="InterPro" id="IPR011990">
    <property type="entry name" value="TPR-like_helical_dom_sf"/>
</dbReference>
<evidence type="ECO:0008006" key="5">
    <source>
        <dbReference type="Google" id="ProtNLM"/>
    </source>
</evidence>
<dbReference type="Proteomes" id="UP000077755">
    <property type="component" value="Chromosome 6"/>
</dbReference>
<dbReference type="GO" id="GO:0009451">
    <property type="term" value="P:RNA modification"/>
    <property type="evidence" value="ECO:0007669"/>
    <property type="project" value="InterPro"/>
</dbReference>